<name>A0ABY2P452_9LEPT</name>
<reference evidence="2" key="1">
    <citation type="journal article" date="2019" name="PLoS Negl. Trop. Dis.">
        <title>Revisiting the worldwide diversity of Leptospira species in the environment.</title>
        <authorList>
            <person name="Vincent A.T."/>
            <person name="Schiettekatte O."/>
            <person name="Bourhy P."/>
            <person name="Veyrier F.J."/>
            <person name="Picardeau M."/>
        </authorList>
    </citation>
    <scope>NUCLEOTIDE SEQUENCE [LARGE SCALE GENOMIC DNA]</scope>
    <source>
        <strain evidence="2">201601298</strain>
    </source>
</reference>
<sequence length="623" mass="73004">MQRLFLNPKQFEKTETELKNNLFIFPSAFLDRDDILFQDLNEESLLNLRLSIPEFDKEFVYLEHLIFKLFEYIPDLFNEYYSVSKSKKYWTTLLLPDLREVLEVVYLRYLQLKLISNKVEVEVIQNSKQLLKFDSSRLFILNVNFISNVDWALSSFILLHSDLRNKVELSYVKINEPDKPRFKNDREYYDHVVSIEKKRISSNKGNLFPYYVSFPSISGSIFLGTGIFDENLQSTLNSSLNFFSVYYKGLPVLSMMKKKKFFSSLSREYTIDSNDSFETFFVQNIDTFFPEQFFKMKVPVSSNIKLFNIGLPGATILDAESRENGGLSFGIQHGTAYGMYTHCTQEWNERLVSDGFITWGWSDFNKIQQTIPLPSPHLSSLLINQEISDGVSFENFRIGIIFNTTYNRLGKFLRVAMPFFLRENILLLSRILQITNGIPKKEIIVSEYSYEQGYDLKYQLSKELLLSPDITFESMAGERLIQQAELVISNSFGTSFFERLVINKPIIIFNDFFELENYNSLWSELSNRLIDVGIYELEESSFQRKIKMSQAEILAWWNSENVQEVRLLVLKKYAWADIHWADLFKSFIAEQVTSLGSSFEKIKVPFLIKLYSRVFFRLKGLFV</sequence>
<comment type="caution">
    <text evidence="1">The sequence shown here is derived from an EMBL/GenBank/DDBJ whole genome shotgun (WGS) entry which is preliminary data.</text>
</comment>
<dbReference type="RefSeq" id="WP_135693688.1">
    <property type="nucleotide sequence ID" value="NZ_RQHK01000002.1"/>
</dbReference>
<organism evidence="1 2">
    <name type="scientific">Leptospira mtsangambouensis</name>
    <dbReference type="NCBI Taxonomy" id="2484912"/>
    <lineage>
        <taxon>Bacteria</taxon>
        <taxon>Pseudomonadati</taxon>
        <taxon>Spirochaetota</taxon>
        <taxon>Spirochaetia</taxon>
        <taxon>Leptospirales</taxon>
        <taxon>Leptospiraceae</taxon>
        <taxon>Leptospira</taxon>
    </lineage>
</organism>
<evidence type="ECO:0000313" key="1">
    <source>
        <dbReference type="EMBL" id="TGM82265.1"/>
    </source>
</evidence>
<protein>
    <recommendedName>
        <fullName evidence="3">Transferase</fullName>
    </recommendedName>
</protein>
<gene>
    <name evidence="1" type="ORF">EHR01_05645</name>
</gene>
<dbReference type="Proteomes" id="UP000297940">
    <property type="component" value="Unassembled WGS sequence"/>
</dbReference>
<accession>A0ABY2P452</accession>
<evidence type="ECO:0000313" key="2">
    <source>
        <dbReference type="Proteomes" id="UP000297940"/>
    </source>
</evidence>
<keyword evidence="2" id="KW-1185">Reference proteome</keyword>
<proteinExistence type="predicted"/>
<dbReference type="EMBL" id="RQHK01000002">
    <property type="protein sequence ID" value="TGM82265.1"/>
    <property type="molecule type" value="Genomic_DNA"/>
</dbReference>
<evidence type="ECO:0008006" key="3">
    <source>
        <dbReference type="Google" id="ProtNLM"/>
    </source>
</evidence>